<evidence type="ECO:0000313" key="16">
    <source>
        <dbReference type="Proteomes" id="UP000780801"/>
    </source>
</evidence>
<dbReference type="CDD" id="cd04475">
    <property type="entry name" value="RPA1_DBD_B"/>
    <property type="match status" value="1"/>
</dbReference>
<evidence type="ECO:0000256" key="3">
    <source>
        <dbReference type="ARBA" id="ARBA00022705"/>
    </source>
</evidence>
<evidence type="ECO:0000256" key="9">
    <source>
        <dbReference type="RuleBase" id="RU364130"/>
    </source>
</evidence>
<dbReference type="Gene3D" id="2.40.50.140">
    <property type="entry name" value="Nucleic acid-binding proteins"/>
    <property type="match status" value="4"/>
</dbReference>
<dbReference type="PANTHER" id="PTHR47165:SF4">
    <property type="entry name" value="OS03G0429900 PROTEIN"/>
    <property type="match status" value="1"/>
</dbReference>
<dbReference type="InterPro" id="IPR007199">
    <property type="entry name" value="Rep_factor-A_N"/>
</dbReference>
<keyword evidence="3 9" id="KW-0235">DNA replication</keyword>
<dbReference type="InterPro" id="IPR012340">
    <property type="entry name" value="NA-bd_OB-fold"/>
</dbReference>
<evidence type="ECO:0000256" key="8">
    <source>
        <dbReference type="ARBA" id="ARBA00023242"/>
    </source>
</evidence>
<dbReference type="EMBL" id="JAABOA010004214">
    <property type="protein sequence ID" value="KAF9577921.1"/>
    <property type="molecule type" value="Genomic_DNA"/>
</dbReference>
<comment type="function">
    <text evidence="9">As part of the replication protein A (RPA/RP-A), a single-stranded DNA-binding heterotrimeric complex, may play an essential role in DNA replication, recombination and repair. Binds and stabilizes single-stranded DNA intermediates, preventing complementary DNA reannealing and recruiting different proteins involved in DNA metabolism.</text>
</comment>
<dbReference type="GO" id="GO:0000781">
    <property type="term" value="C:chromosome, telomeric region"/>
    <property type="evidence" value="ECO:0007669"/>
    <property type="project" value="UniProtKB-ARBA"/>
</dbReference>
<sequence>MAHPPLTPNAIQLIFQGEECPSPVLQIVNTKAILPQAAGGATRHRVLFSDGTSLMQGVFGTTIHPLFENGALKIYSIVKLVKYSTKPVNGRKLILTTEIDIVNTMGPSVKLGTPVSVDSGAFEKQGQRDNQGGDAPQQYNNPYQQISSQQQQHQQQQHHHQQQATTTPNGMPVYPINTLNPYQNRWTIMARVTQKSEIKTWSKPGGSEGRLFNMTLMDESGEIKATAFTHQVDEFYNLIEEGKVYFVSNAKIDLAKKQFSNVKNEYEMILQRDTQIIHAPDSGAVPEMRYKFVDLASLVNIKEKETVDVIAVVKEVGELSNNISQKTNRPVIKRDLMLVDTTGFVTRLTLWGNQAETFQIAGSNPVIAFKGVSVSDYGGKSLNAFGGSTFRLNPETKEAFQLKGWFENQGQSTSFQAHVSDFKGNSAPRMTFEDLKQATANPDPSQAVFFEIKGTIVMMPKPESYSYPACPTQGCNKKVIQDNTGWRCEKCNRTYPEPEHRYIMGVNVADHSGQSWLQAFNDVGMLITGRSAGELFMNPQEIKPTFDRATFKSYIFKGKAKQEIFGDNAKIRYTIINATPISWVDESKNLLKQLQEYGV</sequence>
<feature type="compositionally biased region" description="Low complexity" evidence="10">
    <location>
        <begin position="136"/>
        <end position="155"/>
    </location>
</feature>
<dbReference type="GO" id="GO:0003677">
    <property type="term" value="F:DNA binding"/>
    <property type="evidence" value="ECO:0007669"/>
    <property type="project" value="UniProtKB-KW"/>
</dbReference>
<dbReference type="Pfam" id="PF08646">
    <property type="entry name" value="Rep_fac-A_C"/>
    <property type="match status" value="1"/>
</dbReference>
<dbReference type="GO" id="GO:0006310">
    <property type="term" value="P:DNA recombination"/>
    <property type="evidence" value="ECO:0007669"/>
    <property type="project" value="InterPro"/>
</dbReference>
<dbReference type="Pfam" id="PF01336">
    <property type="entry name" value="tRNA_anti-codon"/>
    <property type="match status" value="1"/>
</dbReference>
<evidence type="ECO:0000256" key="5">
    <source>
        <dbReference type="ARBA" id="ARBA00022771"/>
    </source>
</evidence>
<organism evidence="15 16">
    <name type="scientific">Lunasporangiospora selenospora</name>
    <dbReference type="NCBI Taxonomy" id="979761"/>
    <lineage>
        <taxon>Eukaryota</taxon>
        <taxon>Fungi</taxon>
        <taxon>Fungi incertae sedis</taxon>
        <taxon>Mucoromycota</taxon>
        <taxon>Mortierellomycotina</taxon>
        <taxon>Mortierellomycetes</taxon>
        <taxon>Mortierellales</taxon>
        <taxon>Mortierellaceae</taxon>
        <taxon>Lunasporangiospora</taxon>
    </lineage>
</organism>
<keyword evidence="16" id="KW-1185">Reference proteome</keyword>
<protein>
    <recommendedName>
        <fullName evidence="9">Replication protein A subunit</fullName>
    </recommendedName>
</protein>
<evidence type="ECO:0000256" key="2">
    <source>
        <dbReference type="ARBA" id="ARBA00005690"/>
    </source>
</evidence>
<evidence type="ECO:0000256" key="7">
    <source>
        <dbReference type="ARBA" id="ARBA00023125"/>
    </source>
</evidence>
<dbReference type="PANTHER" id="PTHR47165">
    <property type="entry name" value="OS03G0429900 PROTEIN"/>
    <property type="match status" value="1"/>
</dbReference>
<keyword evidence="8 9" id="KW-0539">Nucleus</keyword>
<dbReference type="FunFam" id="2.40.50.140:FF:000041">
    <property type="entry name" value="Replication protein A subunit"/>
    <property type="match status" value="1"/>
</dbReference>
<feature type="domain" description="Replication factor-A protein 1 N-terminal" evidence="12">
    <location>
        <begin position="6"/>
        <end position="103"/>
    </location>
</feature>
<evidence type="ECO:0000256" key="1">
    <source>
        <dbReference type="ARBA" id="ARBA00004123"/>
    </source>
</evidence>
<dbReference type="AlphaFoldDB" id="A0A9P6FMR0"/>
<proteinExistence type="inferred from homology"/>
<keyword evidence="5 9" id="KW-0863">Zinc-finger</keyword>
<dbReference type="GO" id="GO:0007004">
    <property type="term" value="P:telomere maintenance via telomerase"/>
    <property type="evidence" value="ECO:0007669"/>
    <property type="project" value="UniProtKB-ARBA"/>
</dbReference>
<feature type="domain" description="OB" evidence="11">
    <location>
        <begin position="186"/>
        <end position="271"/>
    </location>
</feature>
<comment type="similarity">
    <text evidence="2 9">Belongs to the replication factor A protein 1 family.</text>
</comment>
<evidence type="ECO:0000259" key="14">
    <source>
        <dbReference type="Pfam" id="PF16900"/>
    </source>
</evidence>
<keyword evidence="4 9" id="KW-0479">Metal-binding</keyword>
<feature type="region of interest" description="Disordered" evidence="10">
    <location>
        <begin position="114"/>
        <end position="175"/>
    </location>
</feature>
<comment type="subcellular location">
    <subcellularLocation>
        <location evidence="1 9">Nucleus</location>
    </subcellularLocation>
</comment>
<dbReference type="InterPro" id="IPR047192">
    <property type="entry name" value="Euk_RPA1_DBD_C"/>
</dbReference>
<keyword evidence="6 9" id="KW-0862">Zinc</keyword>
<dbReference type="InterPro" id="IPR004591">
    <property type="entry name" value="Rfa1"/>
</dbReference>
<evidence type="ECO:0000256" key="4">
    <source>
        <dbReference type="ARBA" id="ARBA00022723"/>
    </source>
</evidence>
<evidence type="ECO:0000259" key="12">
    <source>
        <dbReference type="Pfam" id="PF04057"/>
    </source>
</evidence>
<dbReference type="InterPro" id="IPR004365">
    <property type="entry name" value="NA-bd_OB_tRNA"/>
</dbReference>
<gene>
    <name evidence="15" type="primary">RFA1</name>
    <name evidence="15" type="ORF">BGW38_006576</name>
</gene>
<dbReference type="Pfam" id="PF16900">
    <property type="entry name" value="REPA_OB_2"/>
    <property type="match status" value="1"/>
</dbReference>
<name>A0A9P6FMR0_9FUNG</name>
<comment type="caution">
    <text evidence="15">The sequence shown here is derived from an EMBL/GenBank/DDBJ whole genome shotgun (WGS) entry which is preliminary data.</text>
</comment>
<dbReference type="GO" id="GO:0008270">
    <property type="term" value="F:zinc ion binding"/>
    <property type="evidence" value="ECO:0007669"/>
    <property type="project" value="UniProtKB-KW"/>
</dbReference>
<dbReference type="GO" id="GO:0006281">
    <property type="term" value="P:DNA repair"/>
    <property type="evidence" value="ECO:0007669"/>
    <property type="project" value="InterPro"/>
</dbReference>
<dbReference type="CDD" id="cd04476">
    <property type="entry name" value="RPA1_DBD_C"/>
    <property type="match status" value="1"/>
</dbReference>
<feature type="domain" description="Replication factor A C-terminal" evidence="13">
    <location>
        <begin position="449"/>
        <end position="590"/>
    </location>
</feature>
<dbReference type="GO" id="GO:0005662">
    <property type="term" value="C:DNA replication factor A complex"/>
    <property type="evidence" value="ECO:0007669"/>
    <property type="project" value="UniProtKB-ARBA"/>
</dbReference>
<dbReference type="InterPro" id="IPR031657">
    <property type="entry name" value="REPA_OB_2"/>
</dbReference>
<evidence type="ECO:0000256" key="10">
    <source>
        <dbReference type="SAM" id="MobiDB-lite"/>
    </source>
</evidence>
<dbReference type="OrthoDB" id="1751331at2759"/>
<evidence type="ECO:0000259" key="13">
    <source>
        <dbReference type="Pfam" id="PF08646"/>
    </source>
</evidence>
<reference evidence="15" key="1">
    <citation type="journal article" date="2020" name="Fungal Divers.">
        <title>Resolving the Mortierellaceae phylogeny through synthesis of multi-gene phylogenetics and phylogenomics.</title>
        <authorList>
            <person name="Vandepol N."/>
            <person name="Liber J."/>
            <person name="Desiro A."/>
            <person name="Na H."/>
            <person name="Kennedy M."/>
            <person name="Barry K."/>
            <person name="Grigoriev I.V."/>
            <person name="Miller A.N."/>
            <person name="O'Donnell K."/>
            <person name="Stajich J.E."/>
            <person name="Bonito G."/>
        </authorList>
    </citation>
    <scope>NUCLEOTIDE SEQUENCE</scope>
    <source>
        <strain evidence="15">KOD1015</strain>
    </source>
</reference>
<dbReference type="FunFam" id="2.40.50.140:FF:000064">
    <property type="entry name" value="Replication protein A subunit"/>
    <property type="match status" value="1"/>
</dbReference>
<dbReference type="InterPro" id="IPR013955">
    <property type="entry name" value="Rep_factor-A_C"/>
</dbReference>
<evidence type="ECO:0000259" key="11">
    <source>
        <dbReference type="Pfam" id="PF01336"/>
    </source>
</evidence>
<dbReference type="CDD" id="cd04477">
    <property type="entry name" value="RPA1N"/>
    <property type="match status" value="1"/>
</dbReference>
<dbReference type="SUPFAM" id="SSF50249">
    <property type="entry name" value="Nucleic acid-binding proteins"/>
    <property type="match status" value="4"/>
</dbReference>
<dbReference type="GO" id="GO:0006260">
    <property type="term" value="P:DNA replication"/>
    <property type="evidence" value="ECO:0007669"/>
    <property type="project" value="UniProtKB-KW"/>
</dbReference>
<evidence type="ECO:0000313" key="15">
    <source>
        <dbReference type="EMBL" id="KAF9577921.1"/>
    </source>
</evidence>
<dbReference type="FunFam" id="2.40.50.140:FF:000090">
    <property type="entry name" value="Replication protein A subunit"/>
    <property type="match status" value="1"/>
</dbReference>
<dbReference type="Proteomes" id="UP000780801">
    <property type="component" value="Unassembled WGS sequence"/>
</dbReference>
<keyword evidence="7 9" id="KW-0238">DNA-binding</keyword>
<accession>A0A9P6FMR0</accession>
<feature type="domain" description="Replication protein A OB" evidence="14">
    <location>
        <begin position="296"/>
        <end position="392"/>
    </location>
</feature>
<dbReference type="CDD" id="cd04474">
    <property type="entry name" value="RPA1_DBD_A"/>
    <property type="match status" value="1"/>
</dbReference>
<dbReference type="Pfam" id="PF04057">
    <property type="entry name" value="Rep-A_N"/>
    <property type="match status" value="1"/>
</dbReference>
<evidence type="ECO:0000256" key="6">
    <source>
        <dbReference type="ARBA" id="ARBA00022833"/>
    </source>
</evidence>
<comment type="subunit">
    <text evidence="9">Component of the heterotrimeric canonical replication protein A complex (RPA).</text>
</comment>
<dbReference type="NCBIfam" id="TIGR00617">
    <property type="entry name" value="rpa1"/>
    <property type="match status" value="1"/>
</dbReference>